<evidence type="ECO:0000313" key="3">
    <source>
        <dbReference type="Proteomes" id="UP000063699"/>
    </source>
</evidence>
<accession>A0A0N9HW98</accession>
<keyword evidence="1" id="KW-0812">Transmembrane</keyword>
<feature type="transmembrane region" description="Helical" evidence="1">
    <location>
        <begin position="61"/>
        <end position="80"/>
    </location>
</feature>
<sequence>MVTMARKRWLAGLVLDVGLSPICYYAAHLLGYDDVVCLLVGTAAVALRAAYLAAYRRRFDALLGFVLLMNVVSLGASALVGDARLILARDPMTTALIALVFLASCRMDRPAMFHLAKRMRSTGTAGWDERMTVEPGFRRPFVITTAVWGVALIAESAARGLLIYQLPIHVMAGLSQVIELAVIGPLVVWTVWFGRRTTAD</sequence>
<dbReference type="EMBL" id="CP012752">
    <property type="protein sequence ID" value="ALG09518.1"/>
    <property type="molecule type" value="Genomic_DNA"/>
</dbReference>
<dbReference type="KEGG" id="kphy:AOZ06_23750"/>
<proteinExistence type="predicted"/>
<feature type="transmembrane region" description="Helical" evidence="1">
    <location>
        <begin position="86"/>
        <end position="105"/>
    </location>
</feature>
<keyword evidence="1" id="KW-1133">Transmembrane helix</keyword>
<organism evidence="2 3">
    <name type="scientific">Kibdelosporangium phytohabitans</name>
    <dbReference type="NCBI Taxonomy" id="860235"/>
    <lineage>
        <taxon>Bacteria</taxon>
        <taxon>Bacillati</taxon>
        <taxon>Actinomycetota</taxon>
        <taxon>Actinomycetes</taxon>
        <taxon>Pseudonocardiales</taxon>
        <taxon>Pseudonocardiaceae</taxon>
        <taxon>Kibdelosporangium</taxon>
    </lineage>
</organism>
<evidence type="ECO:0000256" key="1">
    <source>
        <dbReference type="SAM" id="Phobius"/>
    </source>
</evidence>
<feature type="transmembrane region" description="Helical" evidence="1">
    <location>
        <begin position="170"/>
        <end position="194"/>
    </location>
</feature>
<gene>
    <name evidence="2" type="ORF">AOZ06_23750</name>
</gene>
<protein>
    <recommendedName>
        <fullName evidence="4">Intracellular septation protein A</fullName>
    </recommendedName>
</protein>
<dbReference type="AlphaFoldDB" id="A0A0N9HW98"/>
<evidence type="ECO:0008006" key="4">
    <source>
        <dbReference type="Google" id="ProtNLM"/>
    </source>
</evidence>
<keyword evidence="1" id="KW-0472">Membrane</keyword>
<feature type="transmembrane region" description="Helical" evidence="1">
    <location>
        <begin position="9"/>
        <end position="29"/>
    </location>
</feature>
<dbReference type="Proteomes" id="UP000063699">
    <property type="component" value="Chromosome"/>
</dbReference>
<dbReference type="STRING" id="860235.AOZ06_23750"/>
<feature type="transmembrane region" description="Helical" evidence="1">
    <location>
        <begin position="35"/>
        <end position="54"/>
    </location>
</feature>
<name>A0A0N9HW98_9PSEU</name>
<dbReference type="NCBIfam" id="NF041646">
    <property type="entry name" value="VC0807_fam"/>
    <property type="match status" value="1"/>
</dbReference>
<reference evidence="2 3" key="1">
    <citation type="submission" date="2015-07" db="EMBL/GenBank/DDBJ databases">
        <title>Genome sequencing of Kibdelosporangium phytohabitans.</title>
        <authorList>
            <person name="Qin S."/>
            <person name="Xing K."/>
        </authorList>
    </citation>
    <scope>NUCLEOTIDE SEQUENCE [LARGE SCALE GENOMIC DNA]</scope>
    <source>
        <strain evidence="2 3">KLBMP1111</strain>
    </source>
</reference>
<feature type="transmembrane region" description="Helical" evidence="1">
    <location>
        <begin position="141"/>
        <end position="164"/>
    </location>
</feature>
<keyword evidence="3" id="KW-1185">Reference proteome</keyword>
<evidence type="ECO:0000313" key="2">
    <source>
        <dbReference type="EMBL" id="ALG09518.1"/>
    </source>
</evidence>